<dbReference type="KEGG" id="bbel:109485645"/>
<name>A0A6P5AEY1_BRABE</name>
<accession>A0A6P5AEY1</accession>
<evidence type="ECO:0000313" key="1">
    <source>
        <dbReference type="Proteomes" id="UP000515135"/>
    </source>
</evidence>
<gene>
    <name evidence="2" type="primary">LOC109485645</name>
</gene>
<dbReference type="OrthoDB" id="9990381at2759"/>
<dbReference type="PROSITE" id="PS51257">
    <property type="entry name" value="PROKAR_LIPOPROTEIN"/>
    <property type="match status" value="1"/>
</dbReference>
<dbReference type="RefSeq" id="XP_019644894.1">
    <property type="nucleotide sequence ID" value="XM_019789335.1"/>
</dbReference>
<reference evidence="2" key="1">
    <citation type="submission" date="2025-08" db="UniProtKB">
        <authorList>
            <consortium name="RefSeq"/>
        </authorList>
    </citation>
    <scope>IDENTIFICATION</scope>
    <source>
        <tissue evidence="2">Gonad</tissue>
    </source>
</reference>
<organism evidence="1 2">
    <name type="scientific">Branchiostoma belcheri</name>
    <name type="common">Amphioxus</name>
    <dbReference type="NCBI Taxonomy" id="7741"/>
    <lineage>
        <taxon>Eukaryota</taxon>
        <taxon>Metazoa</taxon>
        <taxon>Chordata</taxon>
        <taxon>Cephalochordata</taxon>
        <taxon>Leptocardii</taxon>
        <taxon>Amphioxiformes</taxon>
        <taxon>Branchiostomatidae</taxon>
        <taxon>Branchiostoma</taxon>
    </lineage>
</organism>
<dbReference type="GeneID" id="109485645"/>
<keyword evidence="1" id="KW-1185">Reference proteome</keyword>
<dbReference type="AlphaFoldDB" id="A0A6P5AEY1"/>
<evidence type="ECO:0000313" key="2">
    <source>
        <dbReference type="RefSeq" id="XP_019644894.1"/>
    </source>
</evidence>
<sequence length="227" mass="26655">MSFMLRYIGQISAAVSCAAAGFSYYQFHVSQEQWHSEQQKQASLQLVSLVDDYFDSRLDAAIHYLYGLSEQEGDVTDFAADWAKKKYFTQQLAGALWLWPWQRQMKNDVEEVDNYVTVTKNFFTKFRILYNSGGVSHQEITRLGFPGVRRMRMYIDVIEPLQHAQCTVFSKDCDYLRKYNKSLEKFLKDEFLNKVDGKDDAEEEIRVMEGIRARQEKFVSARKEIRD</sequence>
<proteinExistence type="predicted"/>
<protein>
    <submittedName>
        <fullName evidence="2">Uncharacterized protein LOC109485645</fullName>
    </submittedName>
</protein>
<dbReference type="Proteomes" id="UP000515135">
    <property type="component" value="Unplaced"/>
</dbReference>